<evidence type="ECO:0000256" key="1">
    <source>
        <dbReference type="ARBA" id="ARBA00007921"/>
    </source>
</evidence>
<dbReference type="PANTHER" id="PTHR42698:SF1">
    <property type="entry name" value="GTPASE ERA, MITOCHONDRIAL"/>
    <property type="match status" value="1"/>
</dbReference>
<dbReference type="GO" id="GO:0000028">
    <property type="term" value="P:ribosomal small subunit assembly"/>
    <property type="evidence" value="ECO:0007669"/>
    <property type="project" value="TreeGrafter"/>
</dbReference>
<dbReference type="Pfam" id="PF01926">
    <property type="entry name" value="MMR_HSR1"/>
    <property type="match status" value="1"/>
</dbReference>
<dbReference type="AlphaFoldDB" id="A0A378NR89"/>
<feature type="region of interest" description="G2" evidence="9">
    <location>
        <begin position="41"/>
        <end position="45"/>
    </location>
</feature>
<feature type="region of interest" description="G5" evidence="9">
    <location>
        <begin position="153"/>
        <end position="155"/>
    </location>
</feature>
<evidence type="ECO:0000256" key="10">
    <source>
        <dbReference type="RuleBase" id="RU003761"/>
    </source>
</evidence>
<dbReference type="NCBIfam" id="TIGR00436">
    <property type="entry name" value="era"/>
    <property type="match status" value="1"/>
</dbReference>
<feature type="domain" description="Era-type G" evidence="12">
    <location>
        <begin position="7"/>
        <end position="174"/>
    </location>
</feature>
<comment type="subcellular location">
    <subcellularLocation>
        <location evidence="8">Cytoplasm</location>
    </subcellularLocation>
    <subcellularLocation>
        <location evidence="8">Cell membrane</location>
        <topology evidence="8">Peripheral membrane protein</topology>
    </subcellularLocation>
</comment>
<feature type="binding site" evidence="8">
    <location>
        <begin position="124"/>
        <end position="127"/>
    </location>
    <ligand>
        <name>GTP</name>
        <dbReference type="ChEBI" id="CHEBI:37565"/>
    </ligand>
</feature>
<dbReference type="NCBIfam" id="TIGR00231">
    <property type="entry name" value="small_GTP"/>
    <property type="match status" value="1"/>
</dbReference>
<comment type="similarity">
    <text evidence="1 8 9 10">Belongs to the TRAFAC class TrmE-Era-EngA-EngB-Septin-like GTPase superfamily. Era GTPase family.</text>
</comment>
<dbReference type="NCBIfam" id="NF000908">
    <property type="entry name" value="PRK00089.1"/>
    <property type="match status" value="1"/>
</dbReference>
<keyword evidence="7 8" id="KW-0472">Membrane</keyword>
<dbReference type="PANTHER" id="PTHR42698">
    <property type="entry name" value="GTPASE ERA"/>
    <property type="match status" value="1"/>
</dbReference>
<dbReference type="GO" id="GO:0005525">
    <property type="term" value="F:GTP binding"/>
    <property type="evidence" value="ECO:0007669"/>
    <property type="project" value="UniProtKB-UniRule"/>
</dbReference>
<dbReference type="CDD" id="cd04163">
    <property type="entry name" value="Era"/>
    <property type="match status" value="1"/>
</dbReference>
<protein>
    <recommendedName>
        <fullName evidence="2 8">GTPase Era</fullName>
    </recommendedName>
</protein>
<dbReference type="PROSITE" id="PS50823">
    <property type="entry name" value="KH_TYPE_2"/>
    <property type="match status" value="1"/>
</dbReference>
<dbReference type="PROSITE" id="PS51713">
    <property type="entry name" value="G_ERA"/>
    <property type="match status" value="1"/>
</dbReference>
<organism evidence="13 14">
    <name type="scientific">Megamonas hypermegale</name>
    <dbReference type="NCBI Taxonomy" id="158847"/>
    <lineage>
        <taxon>Bacteria</taxon>
        <taxon>Bacillati</taxon>
        <taxon>Bacillota</taxon>
        <taxon>Negativicutes</taxon>
        <taxon>Selenomonadales</taxon>
        <taxon>Selenomonadaceae</taxon>
        <taxon>Megamonas</taxon>
    </lineage>
</organism>
<dbReference type="GeneID" id="62778420"/>
<gene>
    <name evidence="8 13" type="primary">era</name>
    <name evidence="13" type="ORF">NCTC10571_01008</name>
</gene>
<keyword evidence="8" id="KW-0963">Cytoplasm</keyword>
<dbReference type="InterPro" id="IPR009019">
    <property type="entry name" value="KH_sf_prok-type"/>
</dbReference>
<dbReference type="STRING" id="1122216.GCA_000423385_00869"/>
<evidence type="ECO:0000256" key="9">
    <source>
        <dbReference type="PROSITE-ProRule" id="PRU01050"/>
    </source>
</evidence>
<accession>A0A378NR89</accession>
<dbReference type="GO" id="GO:0003924">
    <property type="term" value="F:GTPase activity"/>
    <property type="evidence" value="ECO:0007669"/>
    <property type="project" value="UniProtKB-UniRule"/>
</dbReference>
<dbReference type="GO" id="GO:0070181">
    <property type="term" value="F:small ribosomal subunit rRNA binding"/>
    <property type="evidence" value="ECO:0007669"/>
    <property type="project" value="UniProtKB-UniRule"/>
</dbReference>
<evidence type="ECO:0000256" key="7">
    <source>
        <dbReference type="ARBA" id="ARBA00023136"/>
    </source>
</evidence>
<dbReference type="PRINTS" id="PR00326">
    <property type="entry name" value="GTP1OBG"/>
</dbReference>
<feature type="binding site" evidence="8">
    <location>
        <begin position="15"/>
        <end position="22"/>
    </location>
    <ligand>
        <name>GTP</name>
        <dbReference type="ChEBI" id="CHEBI:37565"/>
    </ligand>
</feature>
<dbReference type="FunFam" id="3.30.300.20:FF:000003">
    <property type="entry name" value="GTPase Era"/>
    <property type="match status" value="1"/>
</dbReference>
<dbReference type="InterPro" id="IPR030388">
    <property type="entry name" value="G_ERA_dom"/>
</dbReference>
<sequence>MENKHFKSGFVAVIGRPNVGKSTLINSLIGQKIAIMSDKPQTTRNKIMCVLTTDNEQVIFLDTPGIHKPLHKLGEYMVKAAEGTLKEVDAILFVVDATEDLGGGERYIMERLQATKKPVILIVNKLDLIDRQSVLPIIEKYTKAYDFAGVVPISAKEKMNLDSLLAELNKYLPEGPQYYPADTVTDQPERLIAAEMIREKVLHLTRDEIPHAIAVDIEEMKSRANDKVYIRATIYVERESQKGIVIGKRGALLKEIGALARKDIETMLGSKTYLDLWVKVKKDWRDRSNVLRELGFRD</sequence>
<dbReference type="GO" id="GO:0043024">
    <property type="term" value="F:ribosomal small subunit binding"/>
    <property type="evidence" value="ECO:0007669"/>
    <property type="project" value="TreeGrafter"/>
</dbReference>
<keyword evidence="3 8" id="KW-0690">Ribosome biogenesis</keyword>
<dbReference type="Pfam" id="PF07650">
    <property type="entry name" value="KH_2"/>
    <property type="match status" value="1"/>
</dbReference>
<dbReference type="CDD" id="cd22534">
    <property type="entry name" value="KH-II_Era"/>
    <property type="match status" value="1"/>
</dbReference>
<dbReference type="Gene3D" id="3.40.50.300">
    <property type="entry name" value="P-loop containing nucleotide triphosphate hydrolases"/>
    <property type="match status" value="1"/>
</dbReference>
<keyword evidence="8" id="KW-1003">Cell membrane</keyword>
<name>A0A378NR89_9FIRM</name>
<evidence type="ECO:0000313" key="14">
    <source>
        <dbReference type="Proteomes" id="UP000255234"/>
    </source>
</evidence>
<dbReference type="EMBL" id="UGPP01000001">
    <property type="protein sequence ID" value="STY70861.1"/>
    <property type="molecule type" value="Genomic_DNA"/>
</dbReference>
<dbReference type="InterPro" id="IPR005225">
    <property type="entry name" value="Small_GTP-bd"/>
</dbReference>
<dbReference type="InterPro" id="IPR015946">
    <property type="entry name" value="KH_dom-like_a/b"/>
</dbReference>
<feature type="region of interest" description="G4" evidence="9">
    <location>
        <begin position="124"/>
        <end position="127"/>
    </location>
</feature>
<evidence type="ECO:0000256" key="6">
    <source>
        <dbReference type="ARBA" id="ARBA00023134"/>
    </source>
</evidence>
<evidence type="ECO:0000256" key="3">
    <source>
        <dbReference type="ARBA" id="ARBA00022517"/>
    </source>
</evidence>
<feature type="binding site" evidence="8">
    <location>
        <begin position="62"/>
        <end position="66"/>
    </location>
    <ligand>
        <name>GTP</name>
        <dbReference type="ChEBI" id="CHEBI:37565"/>
    </ligand>
</feature>
<evidence type="ECO:0000259" key="12">
    <source>
        <dbReference type="PROSITE" id="PS51713"/>
    </source>
</evidence>
<keyword evidence="5 8" id="KW-0694">RNA-binding</keyword>
<evidence type="ECO:0000256" key="8">
    <source>
        <dbReference type="HAMAP-Rule" id="MF_00367"/>
    </source>
</evidence>
<evidence type="ECO:0000313" key="13">
    <source>
        <dbReference type="EMBL" id="STY70861.1"/>
    </source>
</evidence>
<comment type="subunit">
    <text evidence="8">Monomer.</text>
</comment>
<evidence type="ECO:0000256" key="4">
    <source>
        <dbReference type="ARBA" id="ARBA00022741"/>
    </source>
</evidence>
<dbReference type="Gene3D" id="3.30.300.20">
    <property type="match status" value="1"/>
</dbReference>
<evidence type="ECO:0000256" key="5">
    <source>
        <dbReference type="ARBA" id="ARBA00022884"/>
    </source>
</evidence>
<dbReference type="InterPro" id="IPR027417">
    <property type="entry name" value="P-loop_NTPase"/>
</dbReference>
<keyword evidence="6 8" id="KW-0342">GTP-binding</keyword>
<reference evidence="13 14" key="1">
    <citation type="submission" date="2018-06" db="EMBL/GenBank/DDBJ databases">
        <authorList>
            <consortium name="Pathogen Informatics"/>
            <person name="Doyle S."/>
        </authorList>
    </citation>
    <scope>NUCLEOTIDE SEQUENCE [LARGE SCALE GENOMIC DNA]</scope>
    <source>
        <strain evidence="13 14">NCTC10571</strain>
    </source>
</reference>
<dbReference type="HAMAP" id="MF_00367">
    <property type="entry name" value="GTPase_Era"/>
    <property type="match status" value="1"/>
</dbReference>
<dbReference type="SUPFAM" id="SSF52540">
    <property type="entry name" value="P-loop containing nucleoside triphosphate hydrolases"/>
    <property type="match status" value="1"/>
</dbReference>
<dbReference type="Proteomes" id="UP000255234">
    <property type="component" value="Unassembled WGS sequence"/>
</dbReference>
<comment type="function">
    <text evidence="8">An essential GTPase that binds both GDP and GTP, with rapid nucleotide exchange. Plays a role in 16S rRNA processing and 30S ribosomal subunit biogenesis and possibly also in cell cycle regulation and energy metabolism.</text>
</comment>
<dbReference type="RefSeq" id="WP_008538141.1">
    <property type="nucleotide sequence ID" value="NZ_UGPP01000001.1"/>
</dbReference>
<feature type="region of interest" description="G3" evidence="9">
    <location>
        <begin position="62"/>
        <end position="65"/>
    </location>
</feature>
<proteinExistence type="inferred from homology"/>
<evidence type="ECO:0000256" key="2">
    <source>
        <dbReference type="ARBA" id="ARBA00020484"/>
    </source>
</evidence>
<dbReference type="FunFam" id="3.40.50.300:FF:000094">
    <property type="entry name" value="GTPase Era"/>
    <property type="match status" value="1"/>
</dbReference>
<keyword evidence="4 8" id="KW-0547">Nucleotide-binding</keyword>
<dbReference type="InterPro" id="IPR005662">
    <property type="entry name" value="GTPase_Era-like"/>
</dbReference>
<dbReference type="GO" id="GO:0005886">
    <property type="term" value="C:plasma membrane"/>
    <property type="evidence" value="ECO:0007669"/>
    <property type="project" value="UniProtKB-SubCell"/>
</dbReference>
<feature type="domain" description="KH type-2" evidence="11">
    <location>
        <begin position="205"/>
        <end position="282"/>
    </location>
</feature>
<dbReference type="InterPro" id="IPR004044">
    <property type="entry name" value="KH_dom_type_2"/>
</dbReference>
<dbReference type="GO" id="GO:0005829">
    <property type="term" value="C:cytosol"/>
    <property type="evidence" value="ECO:0007669"/>
    <property type="project" value="TreeGrafter"/>
</dbReference>
<dbReference type="InterPro" id="IPR006073">
    <property type="entry name" value="GTP-bd"/>
</dbReference>
<evidence type="ECO:0000259" key="11">
    <source>
        <dbReference type="PROSITE" id="PS50823"/>
    </source>
</evidence>
<keyword evidence="8" id="KW-0699">rRNA-binding</keyword>
<feature type="region of interest" description="G1" evidence="9">
    <location>
        <begin position="15"/>
        <end position="22"/>
    </location>
</feature>
<dbReference type="SUPFAM" id="SSF54814">
    <property type="entry name" value="Prokaryotic type KH domain (KH-domain type II)"/>
    <property type="match status" value="1"/>
</dbReference>